<evidence type="ECO:0000313" key="2">
    <source>
        <dbReference type="Proteomes" id="UP000018211"/>
    </source>
</evidence>
<comment type="caution">
    <text evidence="1">The sequence shown here is derived from an EMBL/GenBank/DDBJ whole genome shotgun (WGS) entry which is preliminary data.</text>
</comment>
<evidence type="ECO:0008006" key="3">
    <source>
        <dbReference type="Google" id="ProtNLM"/>
    </source>
</evidence>
<dbReference type="InterPro" id="IPR021388">
    <property type="entry name" value="DUF3024"/>
</dbReference>
<dbReference type="EMBL" id="CAOF01000112">
    <property type="protein sequence ID" value="CCO47092.1"/>
    <property type="molecule type" value="Genomic_DNA"/>
</dbReference>
<protein>
    <recommendedName>
        <fullName evidence="3">DUF3024 domain-containing protein</fullName>
    </recommendedName>
</protein>
<dbReference type="AlphaFoldDB" id="A0AAV2VRB4"/>
<accession>A0AAV2VRB4</accession>
<dbReference type="Proteomes" id="UP000018211">
    <property type="component" value="Unassembled WGS sequence"/>
</dbReference>
<organism evidence="1 2">
    <name type="scientific">Vibrio nigripulchritudo SOn1</name>
    <dbReference type="NCBI Taxonomy" id="1238450"/>
    <lineage>
        <taxon>Bacteria</taxon>
        <taxon>Pseudomonadati</taxon>
        <taxon>Pseudomonadota</taxon>
        <taxon>Gammaproteobacteria</taxon>
        <taxon>Vibrionales</taxon>
        <taxon>Vibrionaceae</taxon>
        <taxon>Vibrio</taxon>
    </lineage>
</organism>
<name>A0AAV2VRB4_9VIBR</name>
<sequence length="119" mass="13992">MLVCDIDRQRLDKLARRLCEHRNQGLPVEHGKAHFELIESGILFTKSFFKLDSGHPDYSKDVAKLEFNPDGNIWQLYINGRQKESLSKVWHPHPVMPQCRDLSQVFSVIESDQEHCIWY</sequence>
<dbReference type="RefSeq" id="WP_022612017.1">
    <property type="nucleotide sequence ID" value="NZ_LK391965.1"/>
</dbReference>
<gene>
    <name evidence="1" type="ORF">VIBNISOn1_220010</name>
</gene>
<evidence type="ECO:0000313" key="1">
    <source>
        <dbReference type="EMBL" id="CCO47092.1"/>
    </source>
</evidence>
<dbReference type="Pfam" id="PF11225">
    <property type="entry name" value="DUF3024"/>
    <property type="match status" value="1"/>
</dbReference>
<proteinExistence type="predicted"/>
<reference evidence="1 2" key="1">
    <citation type="journal article" date="2013" name="ISME J.">
        <title>Comparative genomics of pathogenic lineages of Vibrio nigripulchritudo identifies virulence-associated traits.</title>
        <authorList>
            <person name="Goudenege D."/>
            <person name="Labreuche Y."/>
            <person name="Krin E."/>
            <person name="Ansquer D."/>
            <person name="Mangenot S."/>
            <person name="Calteau A."/>
            <person name="Medigue C."/>
            <person name="Mazel D."/>
            <person name="Polz M.F."/>
            <person name="Le Roux F."/>
        </authorList>
    </citation>
    <scope>NUCLEOTIDE SEQUENCE [LARGE SCALE GENOMIC DNA]</scope>
    <source>
        <strain evidence="1 2">SOn1</strain>
    </source>
</reference>